<dbReference type="InterPro" id="IPR011611">
    <property type="entry name" value="PfkB_dom"/>
</dbReference>
<reference evidence="2 3" key="1">
    <citation type="journal article" date="2015" name="Nat. Commun.">
        <title>Outbred genome sequencing and CRISPR/Cas9 gene editing in butterflies.</title>
        <authorList>
            <person name="Li X."/>
            <person name="Fan D."/>
            <person name="Zhang W."/>
            <person name="Liu G."/>
            <person name="Zhang L."/>
            <person name="Zhao L."/>
            <person name="Fang X."/>
            <person name="Chen L."/>
            <person name="Dong Y."/>
            <person name="Chen Y."/>
            <person name="Ding Y."/>
            <person name="Zhao R."/>
            <person name="Feng M."/>
            <person name="Zhu Y."/>
            <person name="Feng Y."/>
            <person name="Jiang X."/>
            <person name="Zhu D."/>
            <person name="Xiang H."/>
            <person name="Feng X."/>
            <person name="Li S."/>
            <person name="Wang J."/>
            <person name="Zhang G."/>
            <person name="Kronforst M.R."/>
            <person name="Wang W."/>
        </authorList>
    </citation>
    <scope>NUCLEOTIDE SEQUENCE [LARGE SCALE GENOMIC DNA]</scope>
    <source>
        <strain evidence="2">Ya'a_city_454_Px</strain>
        <tissue evidence="2">Whole body</tissue>
    </source>
</reference>
<evidence type="ECO:0000313" key="3">
    <source>
        <dbReference type="Proteomes" id="UP000053268"/>
    </source>
</evidence>
<dbReference type="Proteomes" id="UP000053268">
    <property type="component" value="Unassembled WGS sequence"/>
</dbReference>
<accession>A0A194PJ45</accession>
<feature type="domain" description="Carbohydrate kinase PfkB" evidence="1">
    <location>
        <begin position="15"/>
        <end position="108"/>
    </location>
</feature>
<dbReference type="InterPro" id="IPR029056">
    <property type="entry name" value="Ribokinase-like"/>
</dbReference>
<organism evidence="2 3">
    <name type="scientific">Papilio xuthus</name>
    <name type="common">Asian swallowtail butterfly</name>
    <dbReference type="NCBI Taxonomy" id="66420"/>
    <lineage>
        <taxon>Eukaryota</taxon>
        <taxon>Metazoa</taxon>
        <taxon>Ecdysozoa</taxon>
        <taxon>Arthropoda</taxon>
        <taxon>Hexapoda</taxon>
        <taxon>Insecta</taxon>
        <taxon>Pterygota</taxon>
        <taxon>Neoptera</taxon>
        <taxon>Endopterygota</taxon>
        <taxon>Lepidoptera</taxon>
        <taxon>Glossata</taxon>
        <taxon>Ditrysia</taxon>
        <taxon>Papilionoidea</taxon>
        <taxon>Papilionidae</taxon>
        <taxon>Papilioninae</taxon>
        <taxon>Papilio</taxon>
    </lineage>
</organism>
<dbReference type="AlphaFoldDB" id="A0A194PJ45"/>
<sequence length="142" mass="15900">MAKFLEPNITINEASDINEIINLSKIVTPFINVLVVTMGKKGVITVTHAPIPHNTRKQKLNVHHYAVKELHNVENVSGAGDCFSSGYIHGVLSCFQESHCVSVGFEAAKSALMNKTTVPYTFQISENFSEYFIKTNFYELEY</sequence>
<dbReference type="EMBL" id="KQ459602">
    <property type="protein sequence ID" value="KPI93347.1"/>
    <property type="molecule type" value="Genomic_DNA"/>
</dbReference>
<keyword evidence="3" id="KW-1185">Reference proteome</keyword>
<protein>
    <recommendedName>
        <fullName evidence="1">Carbohydrate kinase PfkB domain-containing protein</fullName>
    </recommendedName>
</protein>
<dbReference type="Gene3D" id="3.40.1190.20">
    <property type="match status" value="1"/>
</dbReference>
<evidence type="ECO:0000259" key="1">
    <source>
        <dbReference type="Pfam" id="PF00294"/>
    </source>
</evidence>
<name>A0A194PJ45_PAPXU</name>
<proteinExistence type="predicted"/>
<evidence type="ECO:0000313" key="2">
    <source>
        <dbReference type="EMBL" id="KPI93347.1"/>
    </source>
</evidence>
<dbReference type="SUPFAM" id="SSF53613">
    <property type="entry name" value="Ribokinase-like"/>
    <property type="match status" value="1"/>
</dbReference>
<dbReference type="GO" id="GO:0006796">
    <property type="term" value="P:phosphate-containing compound metabolic process"/>
    <property type="evidence" value="ECO:0007669"/>
    <property type="project" value="UniProtKB-ARBA"/>
</dbReference>
<dbReference type="STRING" id="66420.A0A194PJ45"/>
<gene>
    <name evidence="2" type="ORF">RR46_10607</name>
</gene>
<dbReference type="Pfam" id="PF00294">
    <property type="entry name" value="PfkB"/>
    <property type="match status" value="1"/>
</dbReference>